<dbReference type="PANTHER" id="PTHR43183">
    <property type="entry name" value="HYPOTHETICAL DIHYDROXYACID DEHYDRATASE (EUROFUNG)-RELATED"/>
    <property type="match status" value="1"/>
</dbReference>
<keyword evidence="7" id="KW-0028">Amino-acid biosynthesis</keyword>
<dbReference type="InterPro" id="IPR000581">
    <property type="entry name" value="ILV_EDD_N"/>
</dbReference>
<dbReference type="EMBL" id="CP095043">
    <property type="protein sequence ID" value="UOQ59187.1"/>
    <property type="molecule type" value="Genomic_DNA"/>
</dbReference>
<feature type="compositionally biased region" description="Low complexity" evidence="8">
    <location>
        <begin position="565"/>
        <end position="578"/>
    </location>
</feature>
<evidence type="ECO:0000256" key="6">
    <source>
        <dbReference type="ARBA" id="ARBA00023239"/>
    </source>
</evidence>
<dbReference type="InterPro" id="IPR042096">
    <property type="entry name" value="Dihydro-acid_dehy_C"/>
</dbReference>
<keyword evidence="7" id="KW-0100">Branched-chain amino acid biosynthesis</keyword>
<keyword evidence="12" id="KW-1185">Reference proteome</keyword>
<accession>A0ABY4FSF2</accession>
<dbReference type="InterPro" id="IPR020558">
    <property type="entry name" value="DiOHA_6PGluconate_deHydtase_CS"/>
</dbReference>
<evidence type="ECO:0000256" key="7">
    <source>
        <dbReference type="ARBA" id="ARBA00023304"/>
    </source>
</evidence>
<dbReference type="NCBIfam" id="NF004784">
    <property type="entry name" value="PRK06131.1"/>
    <property type="match status" value="1"/>
</dbReference>
<evidence type="ECO:0000313" key="11">
    <source>
        <dbReference type="EMBL" id="UOQ59187.1"/>
    </source>
</evidence>
<reference evidence="11 12" key="1">
    <citation type="submission" date="2022-04" db="EMBL/GenBank/DDBJ databases">
        <title>Leucobacter sp. isolated from rhizosphere of onion.</title>
        <authorList>
            <person name="Won M."/>
            <person name="Lee C.-M."/>
            <person name="Woen H.-Y."/>
            <person name="Kwon S.-W."/>
        </authorList>
    </citation>
    <scope>NUCLEOTIDE SEQUENCE [LARGE SCALE GENOMIC DNA]</scope>
    <source>
        <strain evidence="11 12">H25R-14</strain>
    </source>
</reference>
<gene>
    <name evidence="11" type="ORF">MUN76_08970</name>
</gene>
<keyword evidence="6" id="KW-0456">Lyase</keyword>
<dbReference type="SUPFAM" id="SSF143975">
    <property type="entry name" value="IlvD/EDD N-terminal domain-like"/>
    <property type="match status" value="1"/>
</dbReference>
<dbReference type="SUPFAM" id="SSF52016">
    <property type="entry name" value="LeuD/IlvD-like"/>
    <property type="match status" value="1"/>
</dbReference>
<keyword evidence="4" id="KW-0408">Iron</keyword>
<dbReference type="Gene3D" id="3.50.30.80">
    <property type="entry name" value="IlvD/EDD C-terminal domain-like"/>
    <property type="match status" value="1"/>
</dbReference>
<sequence length="586" mass="62493">MGITNGLTDYGDPEFAAYLRGAFASSMGYSEEALDRPIVGITWTASDYNNCHRLAPELIEAVKRGALMEGALPMVFPTISLGEGFLNPTSMYFRNMLAMETEEMIKGQPMDSVVMVGGCDKTIPGQTMAALSADVPTVVLPVGPMMTGSFEGERLGACTDCRRYWGQYRAGTMTRARLDLVKQRLASTAGTCPVMGTASTMASIVETLGLALPGSATIPAVAADRLRIAEESGRRAAQLARDGGPSPRTFVTERSVENALRMLLAISGSTNALIHLTAMARRAGVRVDLERFNELSDETPVIVSLKPTGDGYMEDFHRAGGVRAVLRELPDLFDLDAPTIGGGTLRDHIDPEDTYRDHAVVRPASDPVNPVGGLVTLFGSLAPTGAILKRAAATPELFERTGRAVVFTSPEDLAERIDDPDLDVTADDFLVMQNGGPIASGMPEAGYLPIPKKLLAQGVTDMVRLSDARMSGTAYGTVVLHISPETALGGPLSKVRTGDLIRLSVRERRLDLLVDEETLASREPEIRLLARKSAFAKLHRAEVMQAPDGCDFRSAVEDEADADAESAANAAAVSGSGAHSTERQPA</sequence>
<feature type="domain" description="Dihydroxy-acid/6-phosphogluconate dehydratase C-terminal" evidence="10">
    <location>
        <begin position="360"/>
        <end position="550"/>
    </location>
</feature>
<dbReference type="InterPro" id="IPR037237">
    <property type="entry name" value="IlvD/EDD_N"/>
</dbReference>
<name>A0ABY4FSF2_9MICO</name>
<dbReference type="PANTHER" id="PTHR43183:SF1">
    <property type="entry name" value="HYPOTHETICAL DIHYDROXY-ACID DEHYDRATASE (EUROFUNG)-RELATED"/>
    <property type="match status" value="1"/>
</dbReference>
<feature type="domain" description="Dihydroxy-acid/6-phosphogluconate dehydratase N-terminal" evidence="9">
    <location>
        <begin position="36"/>
        <end position="347"/>
    </location>
</feature>
<evidence type="ECO:0000256" key="4">
    <source>
        <dbReference type="ARBA" id="ARBA00023004"/>
    </source>
</evidence>
<evidence type="ECO:0000259" key="9">
    <source>
        <dbReference type="Pfam" id="PF00920"/>
    </source>
</evidence>
<keyword evidence="2" id="KW-0001">2Fe-2S</keyword>
<dbReference type="Proteomes" id="UP000831775">
    <property type="component" value="Chromosome"/>
</dbReference>
<protein>
    <submittedName>
        <fullName evidence="11">Dihydroxy-acid dehydratase</fullName>
    </submittedName>
</protein>
<dbReference type="Pfam" id="PF24877">
    <property type="entry name" value="ILV_EDD_C"/>
    <property type="match status" value="1"/>
</dbReference>
<evidence type="ECO:0000256" key="1">
    <source>
        <dbReference type="ARBA" id="ARBA00006486"/>
    </source>
</evidence>
<proteinExistence type="inferred from homology"/>
<dbReference type="InterPro" id="IPR052352">
    <property type="entry name" value="Sugar_Degrad_Dehydratases"/>
</dbReference>
<evidence type="ECO:0000256" key="3">
    <source>
        <dbReference type="ARBA" id="ARBA00022723"/>
    </source>
</evidence>
<dbReference type="Pfam" id="PF00920">
    <property type="entry name" value="ILVD_EDD_N"/>
    <property type="match status" value="1"/>
</dbReference>
<dbReference type="RefSeq" id="WP_244684049.1">
    <property type="nucleotide sequence ID" value="NZ_CP095043.1"/>
</dbReference>
<evidence type="ECO:0000256" key="5">
    <source>
        <dbReference type="ARBA" id="ARBA00023014"/>
    </source>
</evidence>
<keyword evidence="5" id="KW-0411">Iron-sulfur</keyword>
<comment type="similarity">
    <text evidence="1">Belongs to the IlvD/Edd family.</text>
</comment>
<keyword evidence="3" id="KW-0479">Metal-binding</keyword>
<feature type="region of interest" description="Disordered" evidence="8">
    <location>
        <begin position="554"/>
        <end position="586"/>
    </location>
</feature>
<evidence type="ECO:0000256" key="8">
    <source>
        <dbReference type="SAM" id="MobiDB-lite"/>
    </source>
</evidence>
<organism evidence="11 12">
    <name type="scientific">Leucobacter rhizosphaerae</name>
    <dbReference type="NCBI Taxonomy" id="2932245"/>
    <lineage>
        <taxon>Bacteria</taxon>
        <taxon>Bacillati</taxon>
        <taxon>Actinomycetota</taxon>
        <taxon>Actinomycetes</taxon>
        <taxon>Micrococcales</taxon>
        <taxon>Microbacteriaceae</taxon>
        <taxon>Leucobacter</taxon>
    </lineage>
</organism>
<evidence type="ECO:0000313" key="12">
    <source>
        <dbReference type="Proteomes" id="UP000831775"/>
    </source>
</evidence>
<dbReference type="InterPro" id="IPR056740">
    <property type="entry name" value="ILV_EDD_C"/>
</dbReference>
<evidence type="ECO:0000259" key="10">
    <source>
        <dbReference type="Pfam" id="PF24877"/>
    </source>
</evidence>
<evidence type="ECO:0000256" key="2">
    <source>
        <dbReference type="ARBA" id="ARBA00022714"/>
    </source>
</evidence>
<dbReference type="PROSITE" id="PS00886">
    <property type="entry name" value="ILVD_EDD_1"/>
    <property type="match status" value="1"/>
</dbReference>